<dbReference type="PANTHER" id="PTHR12673:SF270">
    <property type="entry name" value="FYVE-TYPE DOMAIN-CONTAINING PROTEIN"/>
    <property type="match status" value="1"/>
</dbReference>
<dbReference type="PROSITE" id="PS50010">
    <property type="entry name" value="DH_2"/>
    <property type="match status" value="1"/>
</dbReference>
<dbReference type="InterPro" id="IPR000219">
    <property type="entry name" value="DH_dom"/>
</dbReference>
<gene>
    <name evidence="1" type="ORF">L203_102103</name>
</gene>
<keyword evidence="2" id="KW-1185">Reference proteome</keyword>
<proteinExistence type="predicted"/>
<evidence type="ECO:0000313" key="2">
    <source>
        <dbReference type="Proteomes" id="UP000094043"/>
    </source>
</evidence>
<protein>
    <submittedName>
        <fullName evidence="1">Uncharacterized protein</fullName>
    </submittedName>
</protein>
<organism evidence="1 2">
    <name type="scientific">Cryptococcus depauperatus CBS 7841</name>
    <dbReference type="NCBI Taxonomy" id="1295531"/>
    <lineage>
        <taxon>Eukaryota</taxon>
        <taxon>Fungi</taxon>
        <taxon>Dikarya</taxon>
        <taxon>Basidiomycota</taxon>
        <taxon>Agaricomycotina</taxon>
        <taxon>Tremellomycetes</taxon>
        <taxon>Tremellales</taxon>
        <taxon>Cryptococcaceae</taxon>
        <taxon>Cryptococcus</taxon>
    </lineage>
</organism>
<dbReference type="PANTHER" id="PTHR12673">
    <property type="entry name" value="FACIOGENITAL DYSPLASIA PROTEIN"/>
    <property type="match status" value="1"/>
</dbReference>
<reference evidence="1" key="2">
    <citation type="journal article" date="2022" name="Elife">
        <title>Obligate sexual reproduction of a homothallic fungus closely related to the Cryptococcus pathogenic species complex.</title>
        <authorList>
            <person name="Passer A.R."/>
            <person name="Clancey S.A."/>
            <person name="Shea T."/>
            <person name="David-Palma M."/>
            <person name="Averette A.F."/>
            <person name="Boekhout T."/>
            <person name="Porcel B.M."/>
            <person name="Nowrousian M."/>
            <person name="Cuomo C.A."/>
            <person name="Sun S."/>
            <person name="Heitman J."/>
            <person name="Coelho M.A."/>
        </authorList>
    </citation>
    <scope>NUCLEOTIDE SEQUENCE</scope>
    <source>
        <strain evidence="1">CBS 7841</strain>
    </source>
</reference>
<dbReference type="GO" id="GO:0005737">
    <property type="term" value="C:cytoplasm"/>
    <property type="evidence" value="ECO:0007669"/>
    <property type="project" value="TreeGrafter"/>
</dbReference>
<dbReference type="OrthoDB" id="2570713at2759"/>
<dbReference type="EMBL" id="CP143785">
    <property type="protein sequence ID" value="WVN86928.1"/>
    <property type="molecule type" value="Genomic_DNA"/>
</dbReference>
<accession>A0A1E3IRE6</accession>
<dbReference type="Gene3D" id="1.20.900.10">
    <property type="entry name" value="Dbl homology (DH) domain"/>
    <property type="match status" value="1"/>
</dbReference>
<dbReference type="AlphaFoldDB" id="A0A1E3IRE6"/>
<sequence length="463" mass="53404">MVAIDKPRAGLRTAQSFDSKVRYGSQKRLTVERATHHVYQSQLTKGDTANRVHDDDPDQRQSILKDLLSAEKDYVDSLGQLKAIYIVPCSHPIPTNKDGKHHVEIPKIERDTVFREIEKIIEYHAIDILPSLAMSLRQLEAMGHDTNGLWSRRAAFEVAELFNARSSYINDMYEAYGKSVCHAILVSTRWENPLGTSAQELAVERLMQKCRADKRHLLRNLRQYLELPLRRLAHYELFLKHLARKTSPQESPDGLDTAFKFISSLSTRVTQTKRLTELRTQLRPFDDPNAPFYNQTLKFETADLVMEGPLTLVRYLSRENIVIMRDHIMIDDEELLFPGNRTETLDTVYYQHKHEELEGTPLLGVLLTDRLVLLADGDSDDTGRLSIFAVLKMGDIKDNMKLCGVGKTYIRVVCDHNAYYLDARDREKAQQWLEELATLPQTRRSLNRSMSRHTRTSGERTRR</sequence>
<dbReference type="KEGG" id="cdep:91086315"/>
<evidence type="ECO:0000313" key="1">
    <source>
        <dbReference type="EMBL" id="WVN86928.1"/>
    </source>
</evidence>
<dbReference type="GO" id="GO:0005085">
    <property type="term" value="F:guanyl-nucleotide exchange factor activity"/>
    <property type="evidence" value="ECO:0007669"/>
    <property type="project" value="InterPro"/>
</dbReference>
<dbReference type="SUPFAM" id="SSF48065">
    <property type="entry name" value="DBL homology domain (DH-domain)"/>
    <property type="match status" value="1"/>
</dbReference>
<dbReference type="VEuPathDB" id="FungiDB:L203_01355"/>
<dbReference type="RefSeq" id="XP_066067628.1">
    <property type="nucleotide sequence ID" value="XM_066211531.1"/>
</dbReference>
<dbReference type="Pfam" id="PF00621">
    <property type="entry name" value="RhoGEF"/>
    <property type="match status" value="1"/>
</dbReference>
<dbReference type="Proteomes" id="UP000094043">
    <property type="component" value="Chromosome 2"/>
</dbReference>
<dbReference type="GeneID" id="91086315"/>
<reference evidence="1" key="1">
    <citation type="submission" date="2016-06" db="EMBL/GenBank/DDBJ databases">
        <authorList>
            <person name="Cuomo C."/>
            <person name="Litvintseva A."/>
            <person name="Heitman J."/>
            <person name="Chen Y."/>
            <person name="Sun S."/>
            <person name="Springer D."/>
            <person name="Dromer F."/>
            <person name="Young S."/>
            <person name="Zeng Q."/>
            <person name="Chapman S."/>
            <person name="Gujja S."/>
            <person name="Saif S."/>
            <person name="Birren B."/>
        </authorList>
    </citation>
    <scope>NUCLEOTIDE SEQUENCE</scope>
    <source>
        <strain evidence="1">CBS 7841</strain>
    </source>
</reference>
<name>A0A1E3IRE6_9TREE</name>
<dbReference type="InterPro" id="IPR035899">
    <property type="entry name" value="DBL_dom_sf"/>
</dbReference>
<dbReference type="InterPro" id="IPR051092">
    <property type="entry name" value="FYVE_RhoGEF_PH"/>
</dbReference>
<reference evidence="1" key="3">
    <citation type="submission" date="2024-01" db="EMBL/GenBank/DDBJ databases">
        <authorList>
            <person name="Coelho M.A."/>
            <person name="David-Palma M."/>
            <person name="Shea T."/>
            <person name="Sun S."/>
            <person name="Cuomo C.A."/>
            <person name="Heitman J."/>
        </authorList>
    </citation>
    <scope>NUCLEOTIDE SEQUENCE</scope>
    <source>
        <strain evidence="1">CBS 7841</strain>
    </source>
</reference>